<dbReference type="EMBL" id="NBSK02000003">
    <property type="protein sequence ID" value="KAJ0218250.1"/>
    <property type="molecule type" value="Genomic_DNA"/>
</dbReference>
<dbReference type="GO" id="GO:0017056">
    <property type="term" value="F:structural constituent of nuclear pore"/>
    <property type="evidence" value="ECO:0007669"/>
    <property type="project" value="InterPro"/>
</dbReference>
<keyword evidence="2" id="KW-0472">Membrane</keyword>
<organism evidence="3 4">
    <name type="scientific">Lactuca sativa</name>
    <name type="common">Garden lettuce</name>
    <dbReference type="NCBI Taxonomy" id="4236"/>
    <lineage>
        <taxon>Eukaryota</taxon>
        <taxon>Viridiplantae</taxon>
        <taxon>Streptophyta</taxon>
        <taxon>Embryophyta</taxon>
        <taxon>Tracheophyta</taxon>
        <taxon>Spermatophyta</taxon>
        <taxon>Magnoliopsida</taxon>
        <taxon>eudicotyledons</taxon>
        <taxon>Gunneridae</taxon>
        <taxon>Pentapetalae</taxon>
        <taxon>asterids</taxon>
        <taxon>campanulids</taxon>
        <taxon>Asterales</taxon>
        <taxon>Asteraceae</taxon>
        <taxon>Cichorioideae</taxon>
        <taxon>Cichorieae</taxon>
        <taxon>Lactucinae</taxon>
        <taxon>Lactuca</taxon>
    </lineage>
</organism>
<dbReference type="GO" id="GO:0005643">
    <property type="term" value="C:nuclear pore"/>
    <property type="evidence" value="ECO:0007669"/>
    <property type="project" value="InterPro"/>
</dbReference>
<dbReference type="InterPro" id="IPR026010">
    <property type="entry name" value="NSP1/NUP62"/>
</dbReference>
<evidence type="ECO:0000256" key="2">
    <source>
        <dbReference type="SAM" id="Phobius"/>
    </source>
</evidence>
<dbReference type="PANTHER" id="PTHR12084:SF0">
    <property type="entry name" value="NUCLEAR PORE GLYCOPROTEIN P62"/>
    <property type="match status" value="1"/>
</dbReference>
<feature type="coiled-coil region" evidence="1">
    <location>
        <begin position="173"/>
        <end position="200"/>
    </location>
</feature>
<evidence type="ECO:0000313" key="4">
    <source>
        <dbReference type="Proteomes" id="UP000235145"/>
    </source>
</evidence>
<sequence>MVKPLPTESGILGLMLNWDYSIINGEEDPHMPSGATTSVRVNIGLLCMTLLILVKSLLPHLDPARHTDGNALPPAIGHNNHFNHYNHYCSIISSLVVASGSGSGTSTSVSTIVVPAPKLPSEITKKTVEEIIKEWNVELQILTSLYNVRKKKLSKYTKMNMDYFLMMKQLQPEMQMYEQAEFIEREMKQMTEQIKSVIQNLIVNHVIYLYYFFYLAMQDVALKSNKND</sequence>
<reference evidence="3 4" key="1">
    <citation type="journal article" date="2017" name="Nat. Commun.">
        <title>Genome assembly with in vitro proximity ligation data and whole-genome triplication in lettuce.</title>
        <authorList>
            <person name="Reyes-Chin-Wo S."/>
            <person name="Wang Z."/>
            <person name="Yang X."/>
            <person name="Kozik A."/>
            <person name="Arikit S."/>
            <person name="Song C."/>
            <person name="Xia L."/>
            <person name="Froenicke L."/>
            <person name="Lavelle D.O."/>
            <person name="Truco M.J."/>
            <person name="Xia R."/>
            <person name="Zhu S."/>
            <person name="Xu C."/>
            <person name="Xu H."/>
            <person name="Xu X."/>
            <person name="Cox K."/>
            <person name="Korf I."/>
            <person name="Meyers B.C."/>
            <person name="Michelmore R.W."/>
        </authorList>
    </citation>
    <scope>NUCLEOTIDE SEQUENCE [LARGE SCALE GENOMIC DNA]</scope>
    <source>
        <strain evidence="4">cv. Salinas</strain>
        <tissue evidence="3">Seedlings</tissue>
    </source>
</reference>
<evidence type="ECO:0000313" key="3">
    <source>
        <dbReference type="EMBL" id="KAJ0218250.1"/>
    </source>
</evidence>
<keyword evidence="1" id="KW-0175">Coiled coil</keyword>
<feature type="transmembrane region" description="Helical" evidence="2">
    <location>
        <begin position="197"/>
        <end position="217"/>
    </location>
</feature>
<keyword evidence="2" id="KW-0812">Transmembrane</keyword>
<name>A0A9R1W927_LACSA</name>
<keyword evidence="2" id="KW-1133">Transmembrane helix</keyword>
<comment type="caution">
    <text evidence="3">The sequence shown here is derived from an EMBL/GenBank/DDBJ whole genome shotgun (WGS) entry which is preliminary data.</text>
</comment>
<proteinExistence type="predicted"/>
<keyword evidence="4" id="KW-1185">Reference proteome</keyword>
<accession>A0A9R1W927</accession>
<evidence type="ECO:0000256" key="1">
    <source>
        <dbReference type="SAM" id="Coils"/>
    </source>
</evidence>
<dbReference type="PANTHER" id="PTHR12084">
    <property type="entry name" value="NUCLEAR PORE GLYCOPROTEIN P62-RELATED"/>
    <property type="match status" value="1"/>
</dbReference>
<protein>
    <submittedName>
        <fullName evidence="3">Uncharacterized protein</fullName>
    </submittedName>
</protein>
<gene>
    <name evidence="3" type="ORF">LSAT_V11C300133570</name>
</gene>
<dbReference type="AlphaFoldDB" id="A0A9R1W927"/>
<dbReference type="Proteomes" id="UP000235145">
    <property type="component" value="Unassembled WGS sequence"/>
</dbReference>